<reference evidence="1" key="1">
    <citation type="submission" date="2021-03" db="EMBL/GenBank/DDBJ databases">
        <authorList>
            <consortium name="Genoscope - CEA"/>
            <person name="William W."/>
        </authorList>
    </citation>
    <scope>NUCLEOTIDE SEQUENCE</scope>
    <source>
        <strain evidence="1">Doubled-haploid Pahang</strain>
    </source>
</reference>
<name>A0A804L2J9_MUSAM</name>
<dbReference type="EMBL" id="HG996475">
    <property type="protein sequence ID" value="CAG1863100.1"/>
    <property type="molecule type" value="Genomic_DNA"/>
</dbReference>
<evidence type="ECO:0000313" key="3">
    <source>
        <dbReference type="Proteomes" id="UP000012960"/>
    </source>
</evidence>
<reference evidence="2" key="2">
    <citation type="submission" date="2021-05" db="UniProtKB">
        <authorList>
            <consortium name="EnsemblPlants"/>
        </authorList>
    </citation>
    <scope>IDENTIFICATION</scope>
    <source>
        <strain evidence="2">subsp. malaccensis</strain>
    </source>
</reference>
<dbReference type="AlphaFoldDB" id="A0A804L2J9"/>
<keyword evidence="3" id="KW-1185">Reference proteome</keyword>
<organism evidence="2 3">
    <name type="scientific">Musa acuminata subsp. malaccensis</name>
    <name type="common">Wild banana</name>
    <name type="synonym">Musa malaccensis</name>
    <dbReference type="NCBI Taxonomy" id="214687"/>
    <lineage>
        <taxon>Eukaryota</taxon>
        <taxon>Viridiplantae</taxon>
        <taxon>Streptophyta</taxon>
        <taxon>Embryophyta</taxon>
        <taxon>Tracheophyta</taxon>
        <taxon>Spermatophyta</taxon>
        <taxon>Magnoliopsida</taxon>
        <taxon>Liliopsida</taxon>
        <taxon>Zingiberales</taxon>
        <taxon>Musaceae</taxon>
        <taxon>Musa</taxon>
    </lineage>
</organism>
<dbReference type="EnsemblPlants" id="Ma11_t00120.1">
    <property type="protein sequence ID" value="Ma11_p00120.1"/>
    <property type="gene ID" value="Ma11_g00120"/>
</dbReference>
<protein>
    <submittedName>
        <fullName evidence="1">(wild Malaysian banana) hypothetical protein</fullName>
    </submittedName>
</protein>
<accession>A0A804L2J9</accession>
<gene>
    <name evidence="1" type="ORF">GSMUA_25280.1</name>
</gene>
<dbReference type="Proteomes" id="UP000012960">
    <property type="component" value="Unplaced"/>
</dbReference>
<dbReference type="Gramene" id="Ma11_t00120.1">
    <property type="protein sequence ID" value="Ma11_p00120.1"/>
    <property type="gene ID" value="Ma11_g00120"/>
</dbReference>
<dbReference type="InParanoid" id="A0A804L2J9"/>
<evidence type="ECO:0000313" key="2">
    <source>
        <dbReference type="EnsemblPlants" id="Ma11_p00120.1"/>
    </source>
</evidence>
<sequence>MLLSCLLRTKLTLLTKGLNGGRRSQGQRSWFMFIETSAEAGFDVKVCFYTL</sequence>
<proteinExistence type="predicted"/>
<evidence type="ECO:0000313" key="1">
    <source>
        <dbReference type="EMBL" id="CAG1863100.1"/>
    </source>
</evidence>